<evidence type="ECO:0000313" key="2">
    <source>
        <dbReference type="Proteomes" id="UP000236291"/>
    </source>
</evidence>
<dbReference type="Proteomes" id="UP000236291">
    <property type="component" value="Unassembled WGS sequence"/>
</dbReference>
<accession>A0A2K3KKZ5</accession>
<gene>
    <name evidence="1" type="ORF">L195_g063308</name>
</gene>
<comment type="caution">
    <text evidence="1">The sequence shown here is derived from an EMBL/GenBank/DDBJ whole genome shotgun (WGS) entry which is preliminary data.</text>
</comment>
<reference evidence="1 2" key="1">
    <citation type="journal article" date="2014" name="Am. J. Bot.">
        <title>Genome assembly and annotation for red clover (Trifolium pratense; Fabaceae).</title>
        <authorList>
            <person name="Istvanek J."/>
            <person name="Jaros M."/>
            <person name="Krenek A."/>
            <person name="Repkova J."/>
        </authorList>
    </citation>
    <scope>NUCLEOTIDE SEQUENCE [LARGE SCALE GENOMIC DNA]</scope>
    <source>
        <strain evidence="2">cv. Tatra</strain>
        <tissue evidence="1">Young leaves</tissue>
    </source>
</reference>
<dbReference type="EMBL" id="ASHM01201865">
    <property type="protein sequence ID" value="PNX66981.1"/>
    <property type="molecule type" value="Genomic_DNA"/>
</dbReference>
<feature type="non-terminal residue" evidence="1">
    <location>
        <position position="1"/>
    </location>
</feature>
<reference evidence="1 2" key="2">
    <citation type="journal article" date="2017" name="Front. Plant Sci.">
        <title>Gene Classification and Mining of Molecular Markers Useful in Red Clover (Trifolium pratense) Breeding.</title>
        <authorList>
            <person name="Istvanek J."/>
            <person name="Dluhosova J."/>
            <person name="Dluhos P."/>
            <person name="Patkova L."/>
            <person name="Nedelnik J."/>
            <person name="Repkova J."/>
        </authorList>
    </citation>
    <scope>NUCLEOTIDE SEQUENCE [LARGE SCALE GENOMIC DNA]</scope>
    <source>
        <strain evidence="2">cv. Tatra</strain>
        <tissue evidence="1">Young leaves</tissue>
    </source>
</reference>
<name>A0A2K3KKZ5_TRIPR</name>
<evidence type="ECO:0000313" key="1">
    <source>
        <dbReference type="EMBL" id="PNX66981.1"/>
    </source>
</evidence>
<sequence>GRTKECLRIYSYGKLVLTSTRHAIRYPDTRASHPTLPALCIGLFHKTTSTGITAAK</sequence>
<protein>
    <submittedName>
        <fullName evidence="1">Uncharacterized protein</fullName>
    </submittedName>
</protein>
<dbReference type="AlphaFoldDB" id="A0A2K3KKZ5"/>
<organism evidence="1 2">
    <name type="scientific">Trifolium pratense</name>
    <name type="common">Red clover</name>
    <dbReference type="NCBI Taxonomy" id="57577"/>
    <lineage>
        <taxon>Eukaryota</taxon>
        <taxon>Viridiplantae</taxon>
        <taxon>Streptophyta</taxon>
        <taxon>Embryophyta</taxon>
        <taxon>Tracheophyta</taxon>
        <taxon>Spermatophyta</taxon>
        <taxon>Magnoliopsida</taxon>
        <taxon>eudicotyledons</taxon>
        <taxon>Gunneridae</taxon>
        <taxon>Pentapetalae</taxon>
        <taxon>rosids</taxon>
        <taxon>fabids</taxon>
        <taxon>Fabales</taxon>
        <taxon>Fabaceae</taxon>
        <taxon>Papilionoideae</taxon>
        <taxon>50 kb inversion clade</taxon>
        <taxon>NPAAA clade</taxon>
        <taxon>Hologalegina</taxon>
        <taxon>IRL clade</taxon>
        <taxon>Trifolieae</taxon>
        <taxon>Trifolium</taxon>
    </lineage>
</organism>
<proteinExistence type="predicted"/>